<dbReference type="SMART" id="SM01424">
    <property type="entry name" value="HAP1_N"/>
    <property type="match status" value="1"/>
</dbReference>
<dbReference type="PANTHER" id="PTHR15751">
    <property type="entry name" value="TRAFFICKING KINESIN-BINDING PROTEIN"/>
    <property type="match status" value="1"/>
</dbReference>
<dbReference type="Proteomes" id="UP001159427">
    <property type="component" value="Unassembled WGS sequence"/>
</dbReference>
<dbReference type="EMBL" id="CALNXI010001828">
    <property type="protein sequence ID" value="CAH3177885.1"/>
    <property type="molecule type" value="Genomic_DNA"/>
</dbReference>
<gene>
    <name evidence="6" type="ORF">PEVE_00011465</name>
</gene>
<evidence type="ECO:0000313" key="6">
    <source>
        <dbReference type="EMBL" id="CAH3177885.1"/>
    </source>
</evidence>
<dbReference type="InterPro" id="IPR051946">
    <property type="entry name" value="Intracell_Traff-Reg"/>
</dbReference>
<accession>A0ABN8RJ81</accession>
<evidence type="ECO:0000259" key="5">
    <source>
        <dbReference type="SMART" id="SM01424"/>
    </source>
</evidence>
<comment type="caution">
    <text evidence="6">The sequence shown here is derived from an EMBL/GenBank/DDBJ whole genome shotgun (WGS) entry which is preliminary data.</text>
</comment>
<keyword evidence="7" id="KW-1185">Reference proteome</keyword>
<evidence type="ECO:0000256" key="1">
    <source>
        <dbReference type="ARBA" id="ARBA00004173"/>
    </source>
</evidence>
<comment type="subcellular location">
    <subcellularLocation>
        <location evidence="1">Mitochondrion</location>
    </subcellularLocation>
</comment>
<feature type="coiled-coil region" evidence="4">
    <location>
        <begin position="218"/>
        <end position="347"/>
    </location>
</feature>
<evidence type="ECO:0000256" key="4">
    <source>
        <dbReference type="SAM" id="Coils"/>
    </source>
</evidence>
<evidence type="ECO:0000256" key="3">
    <source>
        <dbReference type="ARBA" id="ARBA00023128"/>
    </source>
</evidence>
<evidence type="ECO:0000256" key="2">
    <source>
        <dbReference type="ARBA" id="ARBA00023054"/>
    </source>
</evidence>
<reference evidence="6 7" key="1">
    <citation type="submission" date="2022-05" db="EMBL/GenBank/DDBJ databases">
        <authorList>
            <consortium name="Genoscope - CEA"/>
            <person name="William W."/>
        </authorList>
    </citation>
    <scope>NUCLEOTIDE SEQUENCE [LARGE SCALE GENOMIC DNA]</scope>
</reference>
<dbReference type="InterPro" id="IPR006933">
    <property type="entry name" value="HAP1_N"/>
</dbReference>
<feature type="domain" description="HAP1 N-terminal" evidence="5">
    <location>
        <begin position="37"/>
        <end position="352"/>
    </location>
</feature>
<sequence length="354" mass="40493">MEECETKDNFCANSDECKDGNSVASDIVEDRDTGFVEETLSNSDNFEIESGVESATGDVTEADWTELAELLDLNSYLTGSDESLRLGDLDLTTEQAQETLKYFTLASDRTNQMTKTHNDLDAILQLLQEKEKDLELAARIGQSLLERNKQLLAKTQAFESFVAECDEKETQLQHEVSMKNELLQKFLRDQELEEYYQLSHRSDEDSRSSDSFCRDESINSLQQKCQALEQQNTHLILEALQIKEETASVEMKEQQLVLDCVKQLVEAKDQITSLTDEISQKADDNIRQQEEITHLITTVVDLQTRHKELSSNNDDLQSLLNSSQANQEQLKTQVNDLQEKYHECLEMLMENQVI</sequence>
<evidence type="ECO:0000313" key="7">
    <source>
        <dbReference type="Proteomes" id="UP001159427"/>
    </source>
</evidence>
<keyword evidence="2 4" id="KW-0175">Coiled coil</keyword>
<name>A0ABN8RJ81_9CNID</name>
<protein>
    <recommendedName>
        <fullName evidence="5">HAP1 N-terminal domain-containing protein</fullName>
    </recommendedName>
</protein>
<dbReference type="PANTHER" id="PTHR15751:SF12">
    <property type="entry name" value="TRAFFICKING KINESIN-BINDING PROTEIN MILT"/>
    <property type="match status" value="1"/>
</dbReference>
<proteinExistence type="predicted"/>
<dbReference type="Pfam" id="PF04849">
    <property type="entry name" value="HAP1_N"/>
    <property type="match status" value="1"/>
</dbReference>
<keyword evidence="3" id="KW-0496">Mitochondrion</keyword>
<organism evidence="6 7">
    <name type="scientific">Porites evermanni</name>
    <dbReference type="NCBI Taxonomy" id="104178"/>
    <lineage>
        <taxon>Eukaryota</taxon>
        <taxon>Metazoa</taxon>
        <taxon>Cnidaria</taxon>
        <taxon>Anthozoa</taxon>
        <taxon>Hexacorallia</taxon>
        <taxon>Scleractinia</taxon>
        <taxon>Fungiina</taxon>
        <taxon>Poritidae</taxon>
        <taxon>Porites</taxon>
    </lineage>
</organism>